<organism evidence="2 3">
    <name type="scientific">Gracilariopsis chorda</name>
    <dbReference type="NCBI Taxonomy" id="448386"/>
    <lineage>
        <taxon>Eukaryota</taxon>
        <taxon>Rhodophyta</taxon>
        <taxon>Florideophyceae</taxon>
        <taxon>Rhodymeniophycidae</taxon>
        <taxon>Gracilariales</taxon>
        <taxon>Gracilariaceae</taxon>
        <taxon>Gracilariopsis</taxon>
    </lineage>
</organism>
<dbReference type="InterPro" id="IPR006571">
    <property type="entry name" value="TLDc_dom"/>
</dbReference>
<sequence>MDIIEKVYTFLFGPKEKEPFGLKRFDRDRFPELYPATLDEFAELLPEDVDEVRLFRPLLARTQLQKRPLQLLYDANRDGWSSEAFHERLNRKGASVVFARSQKAVFGGYNPKGFVGYGESRGSKAAFLFTWPDGDTSKPAMKMRKVGGAALAVVDEPDTGPKFGADSFVIPLRPPRVDREEDQSDRIAYSKLGSYYERRPDGHNCLFGENESGKGTVLTELKIFAGVYEEGEEIPFNDALPFSLE</sequence>
<dbReference type="OrthoDB" id="25620at2759"/>
<name>A0A2V3IH56_9FLOR</name>
<accession>A0A2V3IH56</accession>
<feature type="domain" description="TLDc" evidence="1">
    <location>
        <begin position="43"/>
        <end position="245"/>
    </location>
</feature>
<gene>
    <name evidence="2" type="ORF">BWQ96_08817</name>
</gene>
<evidence type="ECO:0000313" key="3">
    <source>
        <dbReference type="Proteomes" id="UP000247409"/>
    </source>
</evidence>
<evidence type="ECO:0000259" key="1">
    <source>
        <dbReference type="PROSITE" id="PS51886"/>
    </source>
</evidence>
<dbReference type="Proteomes" id="UP000247409">
    <property type="component" value="Unassembled WGS sequence"/>
</dbReference>
<proteinExistence type="predicted"/>
<dbReference type="STRING" id="448386.A0A2V3IH56"/>
<comment type="caution">
    <text evidence="2">The sequence shown here is derived from an EMBL/GenBank/DDBJ whole genome shotgun (WGS) entry which is preliminary data.</text>
</comment>
<protein>
    <recommendedName>
        <fullName evidence="1">TLDc domain-containing protein</fullName>
    </recommendedName>
</protein>
<reference evidence="2 3" key="1">
    <citation type="journal article" date="2018" name="Mol. Biol. Evol.">
        <title>Analysis of the draft genome of the red seaweed Gracilariopsis chorda provides insights into genome size evolution in Rhodophyta.</title>
        <authorList>
            <person name="Lee J."/>
            <person name="Yang E.C."/>
            <person name="Graf L."/>
            <person name="Yang J.H."/>
            <person name="Qiu H."/>
            <person name="Zel Zion U."/>
            <person name="Chan C.X."/>
            <person name="Stephens T.G."/>
            <person name="Weber A.P.M."/>
            <person name="Boo G.H."/>
            <person name="Boo S.M."/>
            <person name="Kim K.M."/>
            <person name="Shin Y."/>
            <person name="Jung M."/>
            <person name="Lee S.J."/>
            <person name="Yim H.S."/>
            <person name="Lee J.H."/>
            <person name="Bhattacharya D."/>
            <person name="Yoon H.S."/>
        </authorList>
    </citation>
    <scope>NUCLEOTIDE SEQUENCE [LARGE SCALE GENOMIC DNA]</scope>
    <source>
        <strain evidence="2 3">SKKU-2015</strain>
        <tissue evidence="2">Whole body</tissue>
    </source>
</reference>
<dbReference type="EMBL" id="NBIV01000216">
    <property type="protein sequence ID" value="PXF41436.1"/>
    <property type="molecule type" value="Genomic_DNA"/>
</dbReference>
<dbReference type="Pfam" id="PF07534">
    <property type="entry name" value="TLD"/>
    <property type="match status" value="1"/>
</dbReference>
<dbReference type="PROSITE" id="PS51886">
    <property type="entry name" value="TLDC"/>
    <property type="match status" value="1"/>
</dbReference>
<evidence type="ECO:0000313" key="2">
    <source>
        <dbReference type="EMBL" id="PXF41436.1"/>
    </source>
</evidence>
<keyword evidence="3" id="KW-1185">Reference proteome</keyword>
<dbReference type="AlphaFoldDB" id="A0A2V3IH56"/>